<comment type="similarity">
    <text evidence="2 12">Belongs to the glycosyltransferase 4 family. MraY subfamily.</text>
</comment>
<comment type="catalytic activity">
    <reaction evidence="12">
        <text>UDP-N-acetyl-alpha-D-muramoyl-L-alanyl-gamma-D-glutamyl-meso-2,6-diaminopimeloyl-D-alanyl-D-alanine + di-trans,octa-cis-undecaprenyl phosphate = di-trans,octa-cis-undecaprenyl diphospho-N-acetyl-alpha-D-muramoyl-L-alanyl-D-glutamyl-meso-2,6-diaminopimeloyl-D-alanyl-D-alanine + UMP</text>
        <dbReference type="Rhea" id="RHEA:28386"/>
        <dbReference type="ChEBI" id="CHEBI:57865"/>
        <dbReference type="ChEBI" id="CHEBI:60392"/>
        <dbReference type="ChEBI" id="CHEBI:61386"/>
        <dbReference type="ChEBI" id="CHEBI:61387"/>
        <dbReference type="EC" id="2.7.8.13"/>
    </reaction>
</comment>
<dbReference type="PANTHER" id="PTHR22926:SF5">
    <property type="entry name" value="PHOSPHO-N-ACETYLMURAMOYL-PENTAPEPTIDE-TRANSFERASE HOMOLOG"/>
    <property type="match status" value="1"/>
</dbReference>
<dbReference type="GO" id="GO:0046872">
    <property type="term" value="F:metal ion binding"/>
    <property type="evidence" value="ECO:0007669"/>
    <property type="project" value="UniProtKB-KW"/>
</dbReference>
<dbReference type="AlphaFoldDB" id="A0A841H4A3"/>
<keyword evidence="12" id="KW-1003">Cell membrane</keyword>
<keyword evidence="7 12" id="KW-0573">Peptidoglycan synthesis</keyword>
<evidence type="ECO:0000256" key="2">
    <source>
        <dbReference type="ARBA" id="ARBA00005583"/>
    </source>
</evidence>
<dbReference type="GO" id="GO:0008360">
    <property type="term" value="P:regulation of cell shape"/>
    <property type="evidence" value="ECO:0007669"/>
    <property type="project" value="UniProtKB-KW"/>
</dbReference>
<dbReference type="CDD" id="cd06852">
    <property type="entry name" value="GT_MraY"/>
    <property type="match status" value="1"/>
</dbReference>
<keyword evidence="16" id="KW-1185">Reference proteome</keyword>
<evidence type="ECO:0000256" key="3">
    <source>
        <dbReference type="ARBA" id="ARBA00022618"/>
    </source>
</evidence>
<evidence type="ECO:0000256" key="9">
    <source>
        <dbReference type="ARBA" id="ARBA00023136"/>
    </source>
</evidence>
<keyword evidence="11 12" id="KW-0961">Cell wall biogenesis/degradation</keyword>
<keyword evidence="5 12" id="KW-0812">Transmembrane</keyword>
<feature type="transmembrane region" description="Helical" evidence="12">
    <location>
        <begin position="26"/>
        <end position="48"/>
    </location>
</feature>
<proteinExistence type="inferred from homology"/>
<evidence type="ECO:0000313" key="16">
    <source>
        <dbReference type="Proteomes" id="UP000582837"/>
    </source>
</evidence>
<feature type="transmembrane region" description="Helical" evidence="12">
    <location>
        <begin position="242"/>
        <end position="259"/>
    </location>
</feature>
<organism evidence="15 16">
    <name type="scientific">Longimicrobium terrae</name>
    <dbReference type="NCBI Taxonomy" id="1639882"/>
    <lineage>
        <taxon>Bacteria</taxon>
        <taxon>Pseudomonadati</taxon>
        <taxon>Gemmatimonadota</taxon>
        <taxon>Longimicrobiia</taxon>
        <taxon>Longimicrobiales</taxon>
        <taxon>Longimicrobiaceae</taxon>
        <taxon>Longimicrobium</taxon>
    </lineage>
</organism>
<feature type="transmembrane region" description="Helical" evidence="12">
    <location>
        <begin position="96"/>
        <end position="114"/>
    </location>
</feature>
<feature type="binding site" evidence="14">
    <location>
        <position position="195"/>
    </location>
    <ligand>
        <name>Mg(2+)</name>
        <dbReference type="ChEBI" id="CHEBI:18420"/>
    </ligand>
</feature>
<dbReference type="GO" id="GO:0005886">
    <property type="term" value="C:plasma membrane"/>
    <property type="evidence" value="ECO:0007669"/>
    <property type="project" value="UniProtKB-SubCell"/>
</dbReference>
<dbReference type="InterPro" id="IPR000715">
    <property type="entry name" value="Glycosyl_transferase_4"/>
</dbReference>
<protein>
    <recommendedName>
        <fullName evidence="12 13">Phospho-N-acetylmuramoyl-pentapeptide-transferase</fullName>
        <ecNumber evidence="12 13">2.7.8.13</ecNumber>
    </recommendedName>
    <alternativeName>
        <fullName evidence="12">UDP-MurNAc-pentapeptide phosphotransferase</fullName>
    </alternativeName>
</protein>
<comment type="pathway">
    <text evidence="12">Cell wall biogenesis; peptidoglycan biosynthesis.</text>
</comment>
<evidence type="ECO:0000256" key="6">
    <source>
        <dbReference type="ARBA" id="ARBA00022960"/>
    </source>
</evidence>
<evidence type="ECO:0000256" key="14">
    <source>
        <dbReference type="PIRSR" id="PIRSR600715-1"/>
    </source>
</evidence>
<dbReference type="NCBIfam" id="TIGR00445">
    <property type="entry name" value="mraY"/>
    <property type="match status" value="1"/>
</dbReference>
<evidence type="ECO:0000256" key="11">
    <source>
        <dbReference type="ARBA" id="ARBA00023316"/>
    </source>
</evidence>
<evidence type="ECO:0000256" key="10">
    <source>
        <dbReference type="ARBA" id="ARBA00023306"/>
    </source>
</evidence>
<feature type="transmembrane region" description="Helical" evidence="12">
    <location>
        <begin position="347"/>
        <end position="366"/>
    </location>
</feature>
<name>A0A841H4A3_9BACT</name>
<dbReference type="RefSeq" id="WP_170035469.1">
    <property type="nucleotide sequence ID" value="NZ_JABDTL010000001.1"/>
</dbReference>
<evidence type="ECO:0000256" key="12">
    <source>
        <dbReference type="HAMAP-Rule" id="MF_00038"/>
    </source>
</evidence>
<dbReference type="InterPro" id="IPR018480">
    <property type="entry name" value="PNAcMuramoyl-5peptid_Trfase_CS"/>
</dbReference>
<reference evidence="15 16" key="1">
    <citation type="submission" date="2020-08" db="EMBL/GenBank/DDBJ databases">
        <title>Genomic Encyclopedia of Type Strains, Phase IV (KMG-IV): sequencing the most valuable type-strain genomes for metagenomic binning, comparative biology and taxonomic classification.</title>
        <authorList>
            <person name="Goeker M."/>
        </authorList>
    </citation>
    <scope>NUCLEOTIDE SEQUENCE [LARGE SCALE GENOMIC DNA]</scope>
    <source>
        <strain evidence="15 16">DSM 29007</strain>
    </source>
</reference>
<dbReference type="PANTHER" id="PTHR22926">
    <property type="entry name" value="PHOSPHO-N-ACETYLMURAMOYL-PENTAPEPTIDE-TRANSFERASE"/>
    <property type="match status" value="1"/>
</dbReference>
<dbReference type="PROSITE" id="PS01347">
    <property type="entry name" value="MRAY_1"/>
    <property type="match status" value="1"/>
</dbReference>
<comment type="subcellular location">
    <subcellularLocation>
        <location evidence="12">Cell membrane</location>
        <topology evidence="12">Multi-pass membrane protein</topology>
    </subcellularLocation>
    <subcellularLocation>
        <location evidence="1">Membrane</location>
        <topology evidence="1">Multi-pass membrane protein</topology>
    </subcellularLocation>
</comment>
<sequence length="369" mass="40327">MLYHLFVPFAQYYIGFNLFRFGTFRAAGAVVTAFLVAFWFGPAIISRLRMLKVGQVVRTEGPQTHLGKSGTPTMGGVLIILSTVIPTFLWARLDNWYTVIALVVLLWLGVVGFLDDYLKIVRKNTGGLKGRYKILGQAGIGVLLGIVLIVFHVSDPIPATWTQIPFFKSWHVWFHPVTYVLFVTFIIVGCSNAVNLSDGLDGLAAGLSGIAAATFGVFAYLLGRVDASDYLNVFYLPGAGELGIFCVALAGGCMGFLWYNAHPAEVFMGDTGSLAIGGVLGAVAVLLKAEFLLAIVGAVFVAEALSVASQTIYFKYTKRRTGTGKRIFRMAPLHHHFEQIGWHESKVIIRFWLMGIMCALAAFATLKIR</sequence>
<feature type="transmembrane region" description="Helical" evidence="12">
    <location>
        <begin position="134"/>
        <end position="153"/>
    </location>
</feature>
<dbReference type="UniPathway" id="UPA00219"/>
<evidence type="ECO:0000256" key="5">
    <source>
        <dbReference type="ARBA" id="ARBA00022692"/>
    </source>
</evidence>
<feature type="transmembrane region" description="Helical" evidence="12">
    <location>
        <begin position="69"/>
        <end position="90"/>
    </location>
</feature>
<keyword evidence="12 14" id="KW-0460">Magnesium</keyword>
<keyword evidence="9 12" id="KW-0472">Membrane</keyword>
<evidence type="ECO:0000256" key="7">
    <source>
        <dbReference type="ARBA" id="ARBA00022984"/>
    </source>
</evidence>
<dbReference type="GO" id="GO:0051301">
    <property type="term" value="P:cell division"/>
    <property type="evidence" value="ECO:0007669"/>
    <property type="project" value="UniProtKB-KW"/>
</dbReference>
<dbReference type="HAMAP" id="MF_00038">
    <property type="entry name" value="MraY"/>
    <property type="match status" value="1"/>
</dbReference>
<keyword evidence="8 12" id="KW-1133">Transmembrane helix</keyword>
<dbReference type="InterPro" id="IPR003524">
    <property type="entry name" value="PNAcMuramoyl-5peptid_Trfase"/>
</dbReference>
<dbReference type="GO" id="GO:0008963">
    <property type="term" value="F:phospho-N-acetylmuramoyl-pentapeptide-transferase activity"/>
    <property type="evidence" value="ECO:0007669"/>
    <property type="project" value="UniProtKB-UniRule"/>
</dbReference>
<evidence type="ECO:0000256" key="8">
    <source>
        <dbReference type="ARBA" id="ARBA00022989"/>
    </source>
</evidence>
<evidence type="ECO:0000256" key="4">
    <source>
        <dbReference type="ARBA" id="ARBA00022679"/>
    </source>
</evidence>
<dbReference type="EC" id="2.7.8.13" evidence="12 13"/>
<evidence type="ECO:0000256" key="1">
    <source>
        <dbReference type="ARBA" id="ARBA00004141"/>
    </source>
</evidence>
<dbReference type="Pfam" id="PF00953">
    <property type="entry name" value="Glycos_transf_4"/>
    <property type="match status" value="1"/>
</dbReference>
<keyword evidence="10 12" id="KW-0131">Cell cycle</keyword>
<evidence type="ECO:0000256" key="13">
    <source>
        <dbReference type="NCBIfam" id="TIGR00445"/>
    </source>
</evidence>
<dbReference type="Pfam" id="PF10555">
    <property type="entry name" value="MraY_sig1"/>
    <property type="match status" value="1"/>
</dbReference>
<dbReference type="EMBL" id="JACHIA010000018">
    <property type="protein sequence ID" value="MBB6072808.1"/>
    <property type="molecule type" value="Genomic_DNA"/>
</dbReference>
<comment type="function">
    <text evidence="12">Catalyzes the initial step of the lipid cycle reactions in the biosynthesis of the cell wall peptidoglycan: transfers peptidoglycan precursor phospho-MurNAc-pentapeptide from UDP-MurNAc-pentapeptide onto the lipid carrier undecaprenyl phosphate, yielding undecaprenyl-pyrophosphoryl-MurNAc-pentapeptide, known as lipid I.</text>
</comment>
<keyword evidence="6 12" id="KW-0133">Cell shape</keyword>
<comment type="caution">
    <text evidence="15">The sequence shown here is derived from an EMBL/GenBank/DDBJ whole genome shotgun (WGS) entry which is preliminary data.</text>
</comment>
<feature type="binding site" evidence="14">
    <location>
        <position position="270"/>
    </location>
    <ligand>
        <name>Mg(2+)</name>
        <dbReference type="ChEBI" id="CHEBI:18420"/>
    </ligand>
</feature>
<dbReference type="GO" id="GO:0009252">
    <property type="term" value="P:peptidoglycan biosynthetic process"/>
    <property type="evidence" value="ECO:0007669"/>
    <property type="project" value="UniProtKB-UniRule"/>
</dbReference>
<keyword evidence="4 12" id="KW-0808">Transferase</keyword>
<dbReference type="Proteomes" id="UP000582837">
    <property type="component" value="Unassembled WGS sequence"/>
</dbReference>
<evidence type="ECO:0000313" key="15">
    <source>
        <dbReference type="EMBL" id="MBB6072808.1"/>
    </source>
</evidence>
<gene>
    <name evidence="12" type="primary">mraY</name>
    <name evidence="15" type="ORF">HNQ61_004472</name>
</gene>
<feature type="transmembrane region" description="Helical" evidence="12">
    <location>
        <begin position="173"/>
        <end position="196"/>
    </location>
</feature>
<dbReference type="GO" id="GO:0071555">
    <property type="term" value="P:cell wall organization"/>
    <property type="evidence" value="ECO:0007669"/>
    <property type="project" value="UniProtKB-KW"/>
</dbReference>
<keyword evidence="3 12" id="KW-0132">Cell division</keyword>
<accession>A0A841H4A3</accession>
<dbReference type="PROSITE" id="PS01348">
    <property type="entry name" value="MRAY_2"/>
    <property type="match status" value="1"/>
</dbReference>
<feature type="transmembrane region" description="Helical" evidence="12">
    <location>
        <begin position="203"/>
        <end position="222"/>
    </location>
</feature>
<comment type="cofactor">
    <cofactor evidence="12 14">
        <name>Mg(2+)</name>
        <dbReference type="ChEBI" id="CHEBI:18420"/>
    </cofactor>
</comment>
<keyword evidence="12 14" id="KW-0479">Metal-binding</keyword>
<feature type="transmembrane region" description="Helical" evidence="12">
    <location>
        <begin position="266"/>
        <end position="287"/>
    </location>
</feature>